<name>A0A7J5JPX0_BACT4</name>
<dbReference type="GO" id="GO:0000272">
    <property type="term" value="P:polysaccharide catabolic process"/>
    <property type="evidence" value="ECO:0007669"/>
    <property type="project" value="TreeGrafter"/>
</dbReference>
<proteinExistence type="predicted"/>
<dbReference type="AlphaFoldDB" id="A0A7J5JPX0"/>
<evidence type="ECO:0000256" key="1">
    <source>
        <dbReference type="SAM" id="SignalP"/>
    </source>
</evidence>
<dbReference type="Proteomes" id="UP000460317">
    <property type="component" value="Unassembled WGS sequence"/>
</dbReference>
<evidence type="ECO:0000313" key="4">
    <source>
        <dbReference type="Proteomes" id="UP000460317"/>
    </source>
</evidence>
<dbReference type="Pfam" id="PF22848">
    <property type="entry name" value="ASD1_dom"/>
    <property type="match status" value="1"/>
</dbReference>
<accession>A0A7J5JPX0</accession>
<keyword evidence="1" id="KW-0732">Signal</keyword>
<dbReference type="InterPro" id="IPR017853">
    <property type="entry name" value="GH"/>
</dbReference>
<dbReference type="PANTHER" id="PTHR43576:SF2">
    <property type="entry name" value="INTRACELLULAR EXO-ALPHA-L-ARABINOFURANOSIDASE 2"/>
    <property type="match status" value="1"/>
</dbReference>
<comment type="caution">
    <text evidence="3">The sequence shown here is derived from an EMBL/GenBank/DDBJ whole genome shotgun (WGS) entry which is preliminary data.</text>
</comment>
<feature type="domain" description="Alpha-L-arabinofuranosidase 1 catalytic" evidence="2">
    <location>
        <begin position="274"/>
        <end position="434"/>
    </location>
</feature>
<dbReference type="Gene3D" id="3.20.20.80">
    <property type="entry name" value="Glycosidases"/>
    <property type="match status" value="1"/>
</dbReference>
<dbReference type="EMBL" id="WCSB01000005">
    <property type="protein sequence ID" value="KAB4453475.1"/>
    <property type="molecule type" value="Genomic_DNA"/>
</dbReference>
<evidence type="ECO:0000259" key="2">
    <source>
        <dbReference type="Pfam" id="PF22848"/>
    </source>
</evidence>
<sequence>MNKNRLTIALLLACLFPHVAKAIEQIKVEVTTNRTAETKISPYIYGNFIEAGFGRQVSGMWSEMIYNRGFALQGSYPRMGQTRSTTQWWMFPESMYNANAPFWHTGYEECDWEVTDKALITMSRTHGTESFKGTDALQLTKQNEKRAGIMQKGIYLEKGKEYQFYLLGGVRTGLPKVSVSLPGFKKVNVQEGATLPLEFVIREEANPKRILFRKEFHLKGYEEYHRCIIPDLGFTGRTVVEFAYSWKGNVALSCCSLMPSDNVLGWRKDVVELLRDIKVPVIRYPGGCYASFYDWRNYVGPRDSRPVSHSYYWGGLDDNDASIDEFLQLCDIIGCEPQICINMMTSTPYKIAEFVEYLNGDDNTPMGRFRKENGVTRKRKVRLFEMDNEAGRKWTALQYAEKVAEFGKAMKAVDTNIELMMMAYSFTDEMEYLEQMLQLAGPYIDYVIHRNAYPPFVNRMLRVLKKYNDAYGRNIRLVNTEWLASGDSPEPFSDKKIPQRFGWKPQEQDSYKKVLSFRQIHWFYALNGASTLLDFLSFGGNYYLANFNNCVNTWGQNVIESSKERTWLSPMGEVFKFFVNHDDCYPLESRLYGTEKGKSEIKEKIYNDSEVDFPLIVNRQSQTELYKAMACETQNGINLYLVNKADQPIQIHQLLPKDYKPISIETLYAPDRLSRTYLSHSEIETETKPIKGRNVTLRPLSVNRIIIKKQ</sequence>
<evidence type="ECO:0000313" key="3">
    <source>
        <dbReference type="EMBL" id="KAB4453475.1"/>
    </source>
</evidence>
<dbReference type="InterPro" id="IPR055235">
    <property type="entry name" value="ASD1_cat"/>
</dbReference>
<organism evidence="3 4">
    <name type="scientific">Bacteroides thetaiotaomicron</name>
    <dbReference type="NCBI Taxonomy" id="818"/>
    <lineage>
        <taxon>Bacteria</taxon>
        <taxon>Pseudomonadati</taxon>
        <taxon>Bacteroidota</taxon>
        <taxon>Bacteroidia</taxon>
        <taxon>Bacteroidales</taxon>
        <taxon>Bacteroidaceae</taxon>
        <taxon>Bacteroides</taxon>
    </lineage>
</organism>
<dbReference type="PANTHER" id="PTHR43576">
    <property type="entry name" value="ALPHA-L-ARABINOFURANOSIDASE C-RELATED"/>
    <property type="match status" value="1"/>
</dbReference>
<reference evidence="3 4" key="1">
    <citation type="journal article" date="2019" name="Nat. Med.">
        <title>A library of human gut bacterial isolates paired with longitudinal multiomics data enables mechanistic microbiome research.</title>
        <authorList>
            <person name="Poyet M."/>
            <person name="Groussin M."/>
            <person name="Gibbons S.M."/>
            <person name="Avila-Pacheco J."/>
            <person name="Jiang X."/>
            <person name="Kearney S.M."/>
            <person name="Perrotta A.R."/>
            <person name="Berdy B."/>
            <person name="Zhao S."/>
            <person name="Lieberman T.D."/>
            <person name="Swanson P.K."/>
            <person name="Smith M."/>
            <person name="Roesemann S."/>
            <person name="Alexander J.E."/>
            <person name="Rich S.A."/>
            <person name="Livny J."/>
            <person name="Vlamakis H."/>
            <person name="Clish C."/>
            <person name="Bullock K."/>
            <person name="Deik A."/>
            <person name="Scott J."/>
            <person name="Pierce K.A."/>
            <person name="Xavier R.J."/>
            <person name="Alm E.J."/>
        </authorList>
    </citation>
    <scope>NUCLEOTIDE SEQUENCE [LARGE SCALE GENOMIC DNA]</scope>
    <source>
        <strain evidence="3 4">BIOML-A165</strain>
    </source>
</reference>
<dbReference type="SUPFAM" id="SSF51445">
    <property type="entry name" value="(Trans)glycosidases"/>
    <property type="match status" value="1"/>
</dbReference>
<dbReference type="RefSeq" id="WP_130041436.1">
    <property type="nucleotide sequence ID" value="NZ_JBCHGQ010000001.1"/>
</dbReference>
<gene>
    <name evidence="3" type="ORF">GAN93_06975</name>
</gene>
<protein>
    <recommendedName>
        <fullName evidence="2">Alpha-L-arabinofuranosidase 1 catalytic domain-containing protein</fullName>
    </recommendedName>
</protein>
<feature type="signal peptide" evidence="1">
    <location>
        <begin position="1"/>
        <end position="22"/>
    </location>
</feature>
<feature type="chain" id="PRO_5029752426" description="Alpha-L-arabinofuranosidase 1 catalytic domain-containing protein" evidence="1">
    <location>
        <begin position="23"/>
        <end position="710"/>
    </location>
</feature>